<comment type="pathway">
    <text evidence="1">Cofactor biosynthesis; riboflavin biosynthesis.</text>
</comment>
<keyword evidence="6" id="KW-1185">Reference proteome</keyword>
<dbReference type="AlphaFoldDB" id="A0A8J7U1N1"/>
<dbReference type="GO" id="GO:0009231">
    <property type="term" value="P:riboflavin biosynthetic process"/>
    <property type="evidence" value="ECO:0007669"/>
    <property type="project" value="InterPro"/>
</dbReference>
<sequence length="214" mass="23249">MDGRIADAAEGAPNFTSRYDREKLFRLRAEADVLMVGANTVRHELLPPLVRNADLAELRRAAGKPPHPAVVIVSRSLDLPWRAGYFTRAKQPIFVLTTEAPASVRQSAADVGVTVLEAGDQDLFQFGFNQLHARGFGQVLAEGGGTLVHALLARDLVDRFYLTLAPVALGGRDAPLLVNGPSLKPPVSFLLHHCEQVDSELHLEYRRSGEASPA</sequence>
<comment type="caution">
    <text evidence="5">The sequence shown here is derived from an EMBL/GenBank/DDBJ whole genome shotgun (WGS) entry which is preliminary data.</text>
</comment>
<dbReference type="InterPro" id="IPR024072">
    <property type="entry name" value="DHFR-like_dom_sf"/>
</dbReference>
<dbReference type="InterPro" id="IPR002734">
    <property type="entry name" value="RibDG_C"/>
</dbReference>
<keyword evidence="2" id="KW-0521">NADP</keyword>
<evidence type="ECO:0000256" key="3">
    <source>
        <dbReference type="ARBA" id="ARBA00023002"/>
    </source>
</evidence>
<evidence type="ECO:0000313" key="5">
    <source>
        <dbReference type="EMBL" id="MBO1317702.1"/>
    </source>
</evidence>
<dbReference type="SUPFAM" id="SSF53597">
    <property type="entry name" value="Dihydrofolate reductase-like"/>
    <property type="match status" value="1"/>
</dbReference>
<accession>A0A8J7U1N1</accession>
<dbReference type="GO" id="GO:0008703">
    <property type="term" value="F:5-amino-6-(5-phosphoribosylamino)uracil reductase activity"/>
    <property type="evidence" value="ECO:0007669"/>
    <property type="project" value="InterPro"/>
</dbReference>
<keyword evidence="3" id="KW-0560">Oxidoreductase</keyword>
<dbReference type="Gene3D" id="3.40.430.10">
    <property type="entry name" value="Dihydrofolate Reductase, subunit A"/>
    <property type="match status" value="1"/>
</dbReference>
<evidence type="ECO:0000259" key="4">
    <source>
        <dbReference type="Pfam" id="PF01872"/>
    </source>
</evidence>
<dbReference type="Proteomes" id="UP000664417">
    <property type="component" value="Unassembled WGS sequence"/>
</dbReference>
<dbReference type="InterPro" id="IPR050765">
    <property type="entry name" value="Riboflavin_Biosynth_HTPR"/>
</dbReference>
<feature type="domain" description="Bacterial bifunctional deaminase-reductase C-terminal" evidence="4">
    <location>
        <begin position="2"/>
        <end position="203"/>
    </location>
</feature>
<evidence type="ECO:0000313" key="6">
    <source>
        <dbReference type="Proteomes" id="UP000664417"/>
    </source>
</evidence>
<dbReference type="Pfam" id="PF01872">
    <property type="entry name" value="RibD_C"/>
    <property type="match status" value="1"/>
</dbReference>
<protein>
    <submittedName>
        <fullName evidence="5">RibD family protein</fullName>
    </submittedName>
</protein>
<dbReference type="EMBL" id="JAFREP010000003">
    <property type="protein sequence ID" value="MBO1317702.1"/>
    <property type="molecule type" value="Genomic_DNA"/>
</dbReference>
<evidence type="ECO:0000256" key="2">
    <source>
        <dbReference type="ARBA" id="ARBA00022857"/>
    </source>
</evidence>
<dbReference type="PANTHER" id="PTHR38011:SF7">
    <property type="entry name" value="2,5-DIAMINO-6-RIBOSYLAMINO-4(3H)-PYRIMIDINONE 5'-PHOSPHATE REDUCTASE"/>
    <property type="match status" value="1"/>
</dbReference>
<name>A0A8J7U1N1_9BACT</name>
<evidence type="ECO:0000256" key="1">
    <source>
        <dbReference type="ARBA" id="ARBA00005104"/>
    </source>
</evidence>
<dbReference type="PANTHER" id="PTHR38011">
    <property type="entry name" value="DIHYDROFOLATE REDUCTASE FAMILY PROTEIN (AFU_ORTHOLOGUE AFUA_8G06820)"/>
    <property type="match status" value="1"/>
</dbReference>
<reference evidence="5" key="1">
    <citation type="submission" date="2021-03" db="EMBL/GenBank/DDBJ databases">
        <authorList>
            <person name="Wang G."/>
        </authorList>
    </citation>
    <scope>NUCLEOTIDE SEQUENCE</scope>
    <source>
        <strain evidence="5">KCTC 12899</strain>
    </source>
</reference>
<organism evidence="5 6">
    <name type="scientific">Acanthopleuribacter pedis</name>
    <dbReference type="NCBI Taxonomy" id="442870"/>
    <lineage>
        <taxon>Bacteria</taxon>
        <taxon>Pseudomonadati</taxon>
        <taxon>Acidobacteriota</taxon>
        <taxon>Holophagae</taxon>
        <taxon>Acanthopleuribacterales</taxon>
        <taxon>Acanthopleuribacteraceae</taxon>
        <taxon>Acanthopleuribacter</taxon>
    </lineage>
</organism>
<gene>
    <name evidence="5" type="ORF">J3U88_04460</name>
</gene>
<proteinExistence type="predicted"/>